<dbReference type="AlphaFoldDB" id="A0AAN8IBB9"/>
<comment type="caution">
    <text evidence="2">The sequence shown here is derived from an EMBL/GenBank/DDBJ whole genome shotgun (WGS) entry which is preliminary data.</text>
</comment>
<keyword evidence="1" id="KW-0472">Membrane</keyword>
<keyword evidence="1" id="KW-0812">Transmembrane</keyword>
<accession>A0AAN8IBB9</accession>
<sequence>MLLSLSKASLLALTLLGGWCLHGFFTTNGFYETITRLTEQKLLPNGVSYHNVFTGIRPLDDMLSILLTFFWPVVDGEHPDSSLISILFAGQAVAAWTLTMLEGLRKGNSWRAISLYEFLLPVSFQILTADSTTVYGLLIQSCGMALTSPAYLLLHLYTSGTITSPSPSDLEIPESALRALPYSISLGFIAPTIAMSLPSPAYLTHQQKIYAVLIWQLFPLWTQLIQSILQNTVFASTSTSTSPKRQIKSLRRVYKFALYLSTHCHIAAGSFSAATVLFPGLFSAHAREQLAPLHIFVPPNPFMASTKVSGLAEGAFWFLQFDLLISGVAYWVWGLTVKYSDARTRRQSGLGDILGDLLVRPSLVGHMACALTYVWERDGAVFGGTAEEGDKKRR</sequence>
<proteinExistence type="predicted"/>
<feature type="transmembrane region" description="Helical" evidence="1">
    <location>
        <begin position="315"/>
        <end position="337"/>
    </location>
</feature>
<reference evidence="2 3" key="1">
    <citation type="submission" date="2022-12" db="EMBL/GenBank/DDBJ databases">
        <title>Genomic features and morphological characterization of a novel Knufia sp. strain isolated from spacecraft assembly facility.</title>
        <authorList>
            <person name="Teixeira M."/>
            <person name="Chander A.M."/>
            <person name="Stajich J.E."/>
            <person name="Venkateswaran K."/>
        </authorList>
    </citation>
    <scope>NUCLEOTIDE SEQUENCE [LARGE SCALE GENOMIC DNA]</scope>
    <source>
        <strain evidence="2 3">FJI-L2-BK-P2</strain>
    </source>
</reference>
<name>A0AAN8IBB9_9EURO</name>
<feature type="transmembrane region" description="Helical" evidence="1">
    <location>
        <begin position="256"/>
        <end position="282"/>
    </location>
</feature>
<organism evidence="2 3">
    <name type="scientific">Knufia fluminis</name>
    <dbReference type="NCBI Taxonomy" id="191047"/>
    <lineage>
        <taxon>Eukaryota</taxon>
        <taxon>Fungi</taxon>
        <taxon>Dikarya</taxon>
        <taxon>Ascomycota</taxon>
        <taxon>Pezizomycotina</taxon>
        <taxon>Eurotiomycetes</taxon>
        <taxon>Chaetothyriomycetidae</taxon>
        <taxon>Chaetothyriales</taxon>
        <taxon>Trichomeriaceae</taxon>
        <taxon>Knufia</taxon>
    </lineage>
</organism>
<evidence type="ECO:0000313" key="2">
    <source>
        <dbReference type="EMBL" id="KAK5956825.1"/>
    </source>
</evidence>
<evidence type="ECO:0000256" key="1">
    <source>
        <dbReference type="SAM" id="Phobius"/>
    </source>
</evidence>
<evidence type="ECO:0000313" key="3">
    <source>
        <dbReference type="Proteomes" id="UP001316803"/>
    </source>
</evidence>
<keyword evidence="3" id="KW-1185">Reference proteome</keyword>
<protein>
    <submittedName>
        <fullName evidence="2">Uncharacterized protein</fullName>
    </submittedName>
</protein>
<keyword evidence="1" id="KW-1133">Transmembrane helix</keyword>
<dbReference type="EMBL" id="JAKLMC020000004">
    <property type="protein sequence ID" value="KAK5956825.1"/>
    <property type="molecule type" value="Genomic_DNA"/>
</dbReference>
<dbReference type="Proteomes" id="UP001316803">
    <property type="component" value="Unassembled WGS sequence"/>
</dbReference>
<gene>
    <name evidence="2" type="ORF">OHC33_002313</name>
</gene>